<sequence>MPAFEAVPGMPYWQDLVTSEPQKSAYFYTKVLGWDVSGGDYRVARMHGLPVAGIVSTGAKEALNEWVPYFLSVDVAADAKRVEKLGGRVLATAEVDLGTLTVCADPFDGYFGLIQPAGEDRFVAAGEPGVPVWYNYGGPEVAAVDFYAELFDWEVQKVGDEYIALQDGAPFLSMEIGPAHTHAAWQIYFGVENMSAAVRAAEMFGAKYLSEPELTPFGLVSLQEDATGAGVFFCEVETPVFEEASESDSILHLDPEA</sequence>
<evidence type="ECO:0000259" key="1">
    <source>
        <dbReference type="Pfam" id="PF18029"/>
    </source>
</evidence>
<protein>
    <recommendedName>
        <fullName evidence="1">Glyoxalase-like domain-containing protein</fullName>
    </recommendedName>
</protein>
<keyword evidence="3" id="KW-1185">Reference proteome</keyword>
<organism evidence="2 3">
    <name type="scientific">Corynebacterium riegelii</name>
    <dbReference type="NCBI Taxonomy" id="156976"/>
    <lineage>
        <taxon>Bacteria</taxon>
        <taxon>Bacillati</taxon>
        <taxon>Actinomycetota</taxon>
        <taxon>Actinomycetes</taxon>
        <taxon>Mycobacteriales</taxon>
        <taxon>Corynebacteriaceae</taxon>
        <taxon>Corynebacterium</taxon>
    </lineage>
</organism>
<dbReference type="Pfam" id="PF18029">
    <property type="entry name" value="Glyoxalase_6"/>
    <property type="match status" value="1"/>
</dbReference>
<proteinExistence type="predicted"/>
<dbReference type="AlphaFoldDB" id="A0A0K1RD68"/>
<dbReference type="RefSeq" id="WP_052205619.1">
    <property type="nucleotide sequence ID" value="NZ_CP012342.1"/>
</dbReference>
<evidence type="ECO:0000313" key="3">
    <source>
        <dbReference type="Proteomes" id="UP000060016"/>
    </source>
</evidence>
<dbReference type="KEGG" id="crie:AK829_09505"/>
<reference evidence="2 3" key="1">
    <citation type="submission" date="2015-08" db="EMBL/GenBank/DDBJ databases">
        <authorList>
            <person name="Babu N.S."/>
            <person name="Beckwith C.J."/>
            <person name="Beseler K.G."/>
            <person name="Brison A."/>
            <person name="Carone J.V."/>
            <person name="Caskin T.P."/>
            <person name="Diamond M."/>
            <person name="Durham M.E."/>
            <person name="Foxe J.M."/>
            <person name="Go M."/>
            <person name="Henderson B.A."/>
            <person name="Jones I.B."/>
            <person name="McGettigan J.A."/>
            <person name="Micheletti S.J."/>
            <person name="Nasrallah M.E."/>
            <person name="Ortiz D."/>
            <person name="Piller C.R."/>
            <person name="Privatt S.R."/>
            <person name="Schneider S.L."/>
            <person name="Sharp S."/>
            <person name="Smith T.C."/>
            <person name="Stanton J.D."/>
            <person name="Ullery H.E."/>
            <person name="Wilson R.J."/>
            <person name="Serrano M.G."/>
            <person name="Buck G."/>
            <person name="Lee V."/>
            <person name="Wang Y."/>
            <person name="Carvalho R."/>
            <person name="Voegtly L."/>
            <person name="Shi R."/>
            <person name="Duckworth R."/>
            <person name="Johnson A."/>
            <person name="Loviza R."/>
            <person name="Walstead R."/>
            <person name="Shah Z."/>
            <person name="Kiflezghi M."/>
            <person name="Wade K."/>
            <person name="Ball S.L."/>
            <person name="Bradley K.W."/>
            <person name="Asai D.J."/>
            <person name="Bowman C.A."/>
            <person name="Russell D.A."/>
            <person name="Pope W.H."/>
            <person name="Jacobs-Sera D."/>
            <person name="Hendrix R.W."/>
            <person name="Hatfull G.F."/>
        </authorList>
    </citation>
    <scope>NUCLEOTIDE SEQUENCE [LARGE SCALE GENOMIC DNA]</scope>
    <source>
        <strain evidence="2 3">PUDD_83A45</strain>
    </source>
</reference>
<dbReference type="InterPro" id="IPR052164">
    <property type="entry name" value="Anthracycline_SecMetBiosynth"/>
</dbReference>
<dbReference type="PANTHER" id="PTHR33993:SF14">
    <property type="entry name" value="GB|AAF24581.1"/>
    <property type="match status" value="1"/>
</dbReference>
<dbReference type="EMBL" id="CP012342">
    <property type="protein sequence ID" value="AKV59333.1"/>
    <property type="molecule type" value="Genomic_DNA"/>
</dbReference>
<name>A0A0K1RD68_9CORY</name>
<dbReference type="Gene3D" id="3.10.180.10">
    <property type="entry name" value="2,3-Dihydroxybiphenyl 1,2-Dioxygenase, domain 1"/>
    <property type="match status" value="2"/>
</dbReference>
<accession>A0A0K1RD68</accession>
<dbReference type="PANTHER" id="PTHR33993">
    <property type="entry name" value="GLYOXALASE-RELATED"/>
    <property type="match status" value="1"/>
</dbReference>
<dbReference type="STRING" id="156976.AK829_09505"/>
<evidence type="ECO:0000313" key="2">
    <source>
        <dbReference type="EMBL" id="AKV59333.1"/>
    </source>
</evidence>
<gene>
    <name evidence="2" type="ORF">AK829_09505</name>
</gene>
<dbReference type="PATRIC" id="fig|156976.3.peg.1905"/>
<dbReference type="InterPro" id="IPR029068">
    <property type="entry name" value="Glyas_Bleomycin-R_OHBP_Dase"/>
</dbReference>
<dbReference type="InterPro" id="IPR041581">
    <property type="entry name" value="Glyoxalase_6"/>
</dbReference>
<dbReference type="Proteomes" id="UP000060016">
    <property type="component" value="Chromosome"/>
</dbReference>
<feature type="domain" description="Glyoxalase-like" evidence="1">
    <location>
        <begin position="18"/>
        <end position="112"/>
    </location>
</feature>
<dbReference type="SUPFAM" id="SSF54593">
    <property type="entry name" value="Glyoxalase/Bleomycin resistance protein/Dihydroxybiphenyl dioxygenase"/>
    <property type="match status" value="2"/>
</dbReference>